<dbReference type="EMBL" id="CP036266">
    <property type="protein sequence ID" value="QDT20557.1"/>
    <property type="molecule type" value="Genomic_DNA"/>
</dbReference>
<dbReference type="PANTHER" id="PTHR40099:SF1">
    <property type="entry name" value="ACETOLACTATE SYNTHASE, SMALL SUBUNIT"/>
    <property type="match status" value="1"/>
</dbReference>
<dbReference type="AlphaFoldDB" id="A0A517PME4"/>
<dbReference type="OrthoDB" id="287144at2"/>
<dbReference type="InterPro" id="IPR045739">
    <property type="entry name" value="ACT_dom_pair"/>
</dbReference>
<feature type="domain" description="ACT" evidence="1">
    <location>
        <begin position="21"/>
        <end position="159"/>
    </location>
</feature>
<organism evidence="2 3">
    <name type="scientific">Gimesia chilikensis</name>
    <dbReference type="NCBI Taxonomy" id="2605989"/>
    <lineage>
        <taxon>Bacteria</taxon>
        <taxon>Pseudomonadati</taxon>
        <taxon>Planctomycetota</taxon>
        <taxon>Planctomycetia</taxon>
        <taxon>Planctomycetales</taxon>
        <taxon>Planctomycetaceae</taxon>
        <taxon>Gimesia</taxon>
    </lineage>
</organism>
<reference evidence="2 3" key="1">
    <citation type="submission" date="2019-02" db="EMBL/GenBank/DDBJ databases">
        <title>Deep-cultivation of Planctomycetes and their phenomic and genomic characterization uncovers novel biology.</title>
        <authorList>
            <person name="Wiegand S."/>
            <person name="Jogler M."/>
            <person name="Boedeker C."/>
            <person name="Pinto D."/>
            <person name="Vollmers J."/>
            <person name="Rivas-Marin E."/>
            <person name="Kohn T."/>
            <person name="Peeters S.H."/>
            <person name="Heuer A."/>
            <person name="Rast P."/>
            <person name="Oberbeckmann S."/>
            <person name="Bunk B."/>
            <person name="Jeske O."/>
            <person name="Meyerdierks A."/>
            <person name="Storesund J.E."/>
            <person name="Kallscheuer N."/>
            <person name="Luecker S."/>
            <person name="Lage O.M."/>
            <person name="Pohl T."/>
            <person name="Merkel B.J."/>
            <person name="Hornburger P."/>
            <person name="Mueller R.-W."/>
            <person name="Bruemmer F."/>
            <person name="Labrenz M."/>
            <person name="Spormann A.M."/>
            <person name="Op den Camp H."/>
            <person name="Overmann J."/>
            <person name="Amann R."/>
            <person name="Jetten M.S.M."/>
            <person name="Mascher T."/>
            <person name="Medema M.H."/>
            <person name="Devos D.P."/>
            <person name="Kaster A.-K."/>
            <person name="Ovreas L."/>
            <person name="Rohde M."/>
            <person name="Galperin M.Y."/>
            <person name="Jogler C."/>
        </authorList>
    </citation>
    <scope>NUCLEOTIDE SEQUENCE [LARGE SCALE GENOMIC DNA]</scope>
    <source>
        <strain evidence="2 3">HG66A1</strain>
    </source>
</reference>
<gene>
    <name evidence="2" type="ORF">HG66A1_23440</name>
</gene>
<proteinExistence type="predicted"/>
<dbReference type="Pfam" id="PF19571">
    <property type="entry name" value="ACT_8"/>
    <property type="match status" value="1"/>
</dbReference>
<accession>A0A517PME4</accession>
<evidence type="ECO:0000259" key="1">
    <source>
        <dbReference type="Pfam" id="PF19571"/>
    </source>
</evidence>
<dbReference type="InterPro" id="IPR045865">
    <property type="entry name" value="ACT-like_dom_sf"/>
</dbReference>
<dbReference type="RefSeq" id="WP_145183532.1">
    <property type="nucleotide sequence ID" value="NZ_CP036266.1"/>
</dbReference>
<dbReference type="Gene3D" id="3.30.2130.10">
    <property type="entry name" value="VC0802-like"/>
    <property type="match status" value="1"/>
</dbReference>
<name>A0A517PME4_9PLAN</name>
<dbReference type="SUPFAM" id="SSF55021">
    <property type="entry name" value="ACT-like"/>
    <property type="match status" value="1"/>
</dbReference>
<protein>
    <recommendedName>
        <fullName evidence="1">ACT domain-containing protein</fullName>
    </recommendedName>
</protein>
<dbReference type="Proteomes" id="UP000320421">
    <property type="component" value="Chromosome"/>
</dbReference>
<evidence type="ECO:0000313" key="3">
    <source>
        <dbReference type="Proteomes" id="UP000320421"/>
    </source>
</evidence>
<dbReference type="PANTHER" id="PTHR40099">
    <property type="entry name" value="ACETOLACTATE SYNTHASE, SMALL SUBUNIT"/>
    <property type="match status" value="1"/>
</dbReference>
<keyword evidence="3" id="KW-1185">Reference proteome</keyword>
<sequence>MDYENQSSYPSGEPGKEWPCLRQFCVFMENRVGYLHQLLKLLEKFDLRIIALSTVDSVDVAMSRIVFDNYERAREIFELSGYTFFEKDLIGVELPDDTQPYMRICLSLLQAEVNIDYTYPLLYRRHGRGAIALCVDDIDLGIRTLTEQGHRIITEKDLKDDDEYLL</sequence>
<evidence type="ECO:0000313" key="2">
    <source>
        <dbReference type="EMBL" id="QDT20557.1"/>
    </source>
</evidence>